<proteinExistence type="predicted"/>
<name>A0ABT1A8T8_9PSEU</name>
<dbReference type="InterPro" id="IPR023753">
    <property type="entry name" value="FAD/NAD-binding_dom"/>
</dbReference>
<keyword evidence="2" id="KW-0560">Oxidoreductase</keyword>
<organism evidence="5 6">
    <name type="scientific">Pseudonocardia humida</name>
    <dbReference type="NCBI Taxonomy" id="2800819"/>
    <lineage>
        <taxon>Bacteria</taxon>
        <taxon>Bacillati</taxon>
        <taxon>Actinomycetota</taxon>
        <taxon>Actinomycetes</taxon>
        <taxon>Pseudonocardiales</taxon>
        <taxon>Pseudonocardiaceae</taxon>
        <taxon>Pseudonocardia</taxon>
    </lineage>
</organism>
<dbReference type="EMBL" id="JAGSOV010000065">
    <property type="protein sequence ID" value="MCO1659408.1"/>
    <property type="molecule type" value="Genomic_DNA"/>
</dbReference>
<keyword evidence="6" id="KW-1185">Reference proteome</keyword>
<evidence type="ECO:0000259" key="4">
    <source>
        <dbReference type="Pfam" id="PF07992"/>
    </source>
</evidence>
<dbReference type="Pfam" id="PF07992">
    <property type="entry name" value="Pyr_redox_2"/>
    <property type="match status" value="1"/>
</dbReference>
<sequence length="325" mass="33813">METTQRYDVVVIGGGPAGLAGAVALARSRRSVLVVDDGTPRNAPADGVHNYLGREGTPPGELLALGRAELAGYGGAFREGRVSGAEALEGGGFRVALDGGGDVDARRLLVTTGLTDELPDVPGLAQRWGRDVLHCPYCHGWEVRERAIGVLACGPMVVHQTLLMRQLSDDVTVFRHRQPPFDDEQAEELAARGIRVVDGEVVGLEVVDDRLTGVRLASGEVVAVEALAVQPRFVARGGVAESLGLSTSDLLVGEHSIGSRVDADPTGATAVPGVYVAGNVNDPMAQVVAGAAAGMRAGSMINAELVAEETRLAVAAHRERSAARV</sequence>
<accession>A0ABT1A8T8</accession>
<evidence type="ECO:0000313" key="5">
    <source>
        <dbReference type="EMBL" id="MCO1659408.1"/>
    </source>
</evidence>
<evidence type="ECO:0000313" key="6">
    <source>
        <dbReference type="Proteomes" id="UP001165283"/>
    </source>
</evidence>
<dbReference type="PRINTS" id="PR00469">
    <property type="entry name" value="PNDRDTASEII"/>
</dbReference>
<feature type="domain" description="FAD/NAD(P)-binding" evidence="4">
    <location>
        <begin position="7"/>
        <end position="291"/>
    </location>
</feature>
<protein>
    <submittedName>
        <fullName evidence="5">NAD(P)/FAD-dependent oxidoreductase</fullName>
    </submittedName>
</protein>
<comment type="caution">
    <text evidence="5">The sequence shown here is derived from an EMBL/GenBank/DDBJ whole genome shotgun (WGS) entry which is preliminary data.</text>
</comment>
<dbReference type="SUPFAM" id="SSF51905">
    <property type="entry name" value="FAD/NAD(P)-binding domain"/>
    <property type="match status" value="1"/>
</dbReference>
<dbReference type="InterPro" id="IPR050097">
    <property type="entry name" value="Ferredoxin-NADP_redctase_2"/>
</dbReference>
<evidence type="ECO:0000256" key="1">
    <source>
        <dbReference type="ARBA" id="ARBA00022630"/>
    </source>
</evidence>
<dbReference type="RefSeq" id="WP_252444231.1">
    <property type="nucleotide sequence ID" value="NZ_JAGSOV010000065.1"/>
</dbReference>
<reference evidence="5" key="1">
    <citation type="submission" date="2021-04" db="EMBL/GenBank/DDBJ databases">
        <title>Pseudonocardia sp. nov., isolated from sandy soil of mangrove forest.</title>
        <authorList>
            <person name="Zan Z."/>
            <person name="Huang R."/>
            <person name="Liu W."/>
        </authorList>
    </citation>
    <scope>NUCLEOTIDE SEQUENCE</scope>
    <source>
        <strain evidence="5">S2-4</strain>
    </source>
</reference>
<evidence type="ECO:0000256" key="3">
    <source>
        <dbReference type="ARBA" id="ARBA00048132"/>
    </source>
</evidence>
<dbReference type="PANTHER" id="PTHR48105">
    <property type="entry name" value="THIOREDOXIN REDUCTASE 1-RELATED-RELATED"/>
    <property type="match status" value="1"/>
</dbReference>
<keyword evidence="1" id="KW-0285">Flavoprotein</keyword>
<dbReference type="PRINTS" id="PR00368">
    <property type="entry name" value="FADPNR"/>
</dbReference>
<dbReference type="InterPro" id="IPR036188">
    <property type="entry name" value="FAD/NAD-bd_sf"/>
</dbReference>
<dbReference type="Proteomes" id="UP001165283">
    <property type="component" value="Unassembled WGS sequence"/>
</dbReference>
<gene>
    <name evidence="5" type="ORF">KDL28_30485</name>
</gene>
<evidence type="ECO:0000256" key="2">
    <source>
        <dbReference type="ARBA" id="ARBA00023002"/>
    </source>
</evidence>
<dbReference type="Gene3D" id="3.50.50.60">
    <property type="entry name" value="FAD/NAD(P)-binding domain"/>
    <property type="match status" value="2"/>
</dbReference>
<comment type="catalytic activity">
    <reaction evidence="3">
        <text>[thioredoxin]-dithiol + NADP(+) = [thioredoxin]-disulfide + NADPH + H(+)</text>
        <dbReference type="Rhea" id="RHEA:20345"/>
        <dbReference type="Rhea" id="RHEA-COMP:10698"/>
        <dbReference type="Rhea" id="RHEA-COMP:10700"/>
        <dbReference type="ChEBI" id="CHEBI:15378"/>
        <dbReference type="ChEBI" id="CHEBI:29950"/>
        <dbReference type="ChEBI" id="CHEBI:50058"/>
        <dbReference type="ChEBI" id="CHEBI:57783"/>
        <dbReference type="ChEBI" id="CHEBI:58349"/>
        <dbReference type="EC" id="1.8.1.9"/>
    </reaction>
</comment>